<feature type="compositionally biased region" description="Basic and acidic residues" evidence="1">
    <location>
        <begin position="28"/>
        <end position="53"/>
    </location>
</feature>
<reference evidence="3" key="1">
    <citation type="journal article" date="2019" name="Int. J. Syst. Evol. Microbiol.">
        <title>The Global Catalogue of Microorganisms (GCM) 10K type strain sequencing project: providing services to taxonomists for standard genome sequencing and annotation.</title>
        <authorList>
            <consortium name="The Broad Institute Genomics Platform"/>
            <consortium name="The Broad Institute Genome Sequencing Center for Infectious Disease"/>
            <person name="Wu L."/>
            <person name="Ma J."/>
        </authorList>
    </citation>
    <scope>NUCLEOTIDE SEQUENCE [LARGE SCALE GENOMIC DNA]</scope>
    <source>
        <strain evidence="3">JCM 6307</strain>
    </source>
</reference>
<protein>
    <recommendedName>
        <fullName evidence="4">CsbD-like domain-containing protein</fullName>
    </recommendedName>
</protein>
<evidence type="ECO:0008006" key="4">
    <source>
        <dbReference type="Google" id="ProtNLM"/>
    </source>
</evidence>
<keyword evidence="3" id="KW-1185">Reference proteome</keyword>
<proteinExistence type="predicted"/>
<evidence type="ECO:0000256" key="1">
    <source>
        <dbReference type="SAM" id="MobiDB-lite"/>
    </source>
</evidence>
<gene>
    <name evidence="2" type="ORF">GCM10010406_44590</name>
</gene>
<dbReference type="EMBL" id="BAAATA010000033">
    <property type="protein sequence ID" value="GAA2503121.1"/>
    <property type="molecule type" value="Genomic_DNA"/>
</dbReference>
<evidence type="ECO:0000313" key="3">
    <source>
        <dbReference type="Proteomes" id="UP001501358"/>
    </source>
</evidence>
<organism evidence="2 3">
    <name type="scientific">Streptomyces thermolineatus</name>
    <dbReference type="NCBI Taxonomy" id="44033"/>
    <lineage>
        <taxon>Bacteria</taxon>
        <taxon>Bacillati</taxon>
        <taxon>Actinomycetota</taxon>
        <taxon>Actinomycetes</taxon>
        <taxon>Kitasatosporales</taxon>
        <taxon>Streptomycetaceae</taxon>
        <taxon>Streptomyces</taxon>
    </lineage>
</organism>
<accession>A0ABP5ZRJ3</accession>
<feature type="compositionally biased region" description="Basic and acidic residues" evidence="1">
    <location>
        <begin position="71"/>
        <end position="90"/>
    </location>
</feature>
<dbReference type="Proteomes" id="UP001501358">
    <property type="component" value="Unassembled WGS sequence"/>
</dbReference>
<comment type="caution">
    <text evidence="2">The sequence shown here is derived from an EMBL/GenBank/DDBJ whole genome shotgun (WGS) entry which is preliminary data.</text>
</comment>
<sequence>MRRVFACASLVGPEQPSPQGVIMGIGDQFKHKAQEMAEEAKRRMAERKGEHKGTSRGTEGEGQEGMQGKMQDLREEGEKRTDEGRERFER</sequence>
<evidence type="ECO:0000313" key="2">
    <source>
        <dbReference type="EMBL" id="GAA2503121.1"/>
    </source>
</evidence>
<name>A0ABP5ZRJ3_9ACTN</name>
<feature type="region of interest" description="Disordered" evidence="1">
    <location>
        <begin position="1"/>
        <end position="90"/>
    </location>
</feature>